<gene>
    <name evidence="6" type="ORF">M421DRAFT_10606</name>
</gene>
<keyword evidence="7" id="KW-1185">Reference proteome</keyword>
<dbReference type="PANTHER" id="PTHR24305">
    <property type="entry name" value="CYTOCHROME P450"/>
    <property type="match status" value="1"/>
</dbReference>
<dbReference type="AlphaFoldDB" id="A0A6A5R5B5"/>
<sequence length="577" mass="64581">MTIKGFYLVGQNTDLYHQEIHIDQYHDFEALQVAIAEQYNIILPASIGLQDSKGNALSDLDAVLDTDEDLGITVDGQPIRDPSGPEGLPFLGSYYEVFPDHLGNHARLFQKYGSLIKYETMGKHNYLTNDPAIATVAFQESAFFSKKITSEHPLNGIKDNRALFIGDTDTDAWRAAHKFIPPAMSPKAVRHYTPLMEASVKDSFRVFDKLDEQDEAWNVYQYMLKLASQTVFKFALGYDAHHFDNPDSSLNELVVLIAQSLSLNKKVASRGSWYASLGWMPGTAAYELSNIQGRLWRILNEAIDKAPKGDTDEDLPLQSAALGASCVVDYLKRATDDHGNKLPRELVIPNMLPISGAGFTTTSSLLSWLIYSLCVYEGNQDRLVQELVDAGVNANTKWTPELSDGLTFLDKFVKETQRLHNPSFQPGRTAKVDCIVPGGYKLPAGSVVICALHAIHNNPAIWSNPDRFDPDRWGSEEVSNRPKNSYMPFATGPRSCIGFNFALGEVKVLLPELVYRYEFSKEGEEAVTYDPEFQLIRPMNLYVRARKRTTWPGKSKDAKKIAEEYAEGENLKNSAKF</sequence>
<protein>
    <submittedName>
        <fullName evidence="6">Cytochrome P450</fullName>
    </submittedName>
</protein>
<dbReference type="RefSeq" id="XP_033442623.1">
    <property type="nucleotide sequence ID" value="XM_033587115.1"/>
</dbReference>
<dbReference type="Pfam" id="PF00067">
    <property type="entry name" value="p450"/>
    <property type="match status" value="1"/>
</dbReference>
<dbReference type="CDD" id="cd00302">
    <property type="entry name" value="cytochrome_P450"/>
    <property type="match status" value="1"/>
</dbReference>
<dbReference type="GO" id="GO:0020037">
    <property type="term" value="F:heme binding"/>
    <property type="evidence" value="ECO:0007669"/>
    <property type="project" value="InterPro"/>
</dbReference>
<evidence type="ECO:0000313" key="6">
    <source>
        <dbReference type="EMBL" id="KAF1922370.1"/>
    </source>
</evidence>
<dbReference type="Proteomes" id="UP000800082">
    <property type="component" value="Unassembled WGS sequence"/>
</dbReference>
<keyword evidence="3 5" id="KW-0479">Metal-binding</keyword>
<dbReference type="GO" id="GO:0005506">
    <property type="term" value="F:iron ion binding"/>
    <property type="evidence" value="ECO:0007669"/>
    <property type="project" value="InterPro"/>
</dbReference>
<evidence type="ECO:0000256" key="5">
    <source>
        <dbReference type="PIRSR" id="PIRSR602403-1"/>
    </source>
</evidence>
<evidence type="ECO:0000256" key="3">
    <source>
        <dbReference type="ARBA" id="ARBA00022723"/>
    </source>
</evidence>
<dbReference type="InterPro" id="IPR002403">
    <property type="entry name" value="Cyt_P450_E_grp-IV"/>
</dbReference>
<name>A0A6A5R5B5_9PLEO</name>
<dbReference type="GeneID" id="54344761"/>
<comment type="cofactor">
    <cofactor evidence="1 5">
        <name>heme</name>
        <dbReference type="ChEBI" id="CHEBI:30413"/>
    </cofactor>
</comment>
<dbReference type="EMBL" id="ML979030">
    <property type="protein sequence ID" value="KAF1922370.1"/>
    <property type="molecule type" value="Genomic_DNA"/>
</dbReference>
<dbReference type="Gene3D" id="1.10.630.10">
    <property type="entry name" value="Cytochrome P450"/>
    <property type="match status" value="1"/>
</dbReference>
<evidence type="ECO:0000313" key="7">
    <source>
        <dbReference type="Proteomes" id="UP000800082"/>
    </source>
</evidence>
<organism evidence="6 7">
    <name type="scientific">Didymella exigua CBS 183.55</name>
    <dbReference type="NCBI Taxonomy" id="1150837"/>
    <lineage>
        <taxon>Eukaryota</taxon>
        <taxon>Fungi</taxon>
        <taxon>Dikarya</taxon>
        <taxon>Ascomycota</taxon>
        <taxon>Pezizomycotina</taxon>
        <taxon>Dothideomycetes</taxon>
        <taxon>Pleosporomycetidae</taxon>
        <taxon>Pleosporales</taxon>
        <taxon>Pleosporineae</taxon>
        <taxon>Didymellaceae</taxon>
        <taxon>Didymella</taxon>
    </lineage>
</organism>
<dbReference type="InterPro" id="IPR036396">
    <property type="entry name" value="Cyt_P450_sf"/>
</dbReference>
<comment type="similarity">
    <text evidence="2">Belongs to the cytochrome P450 family.</text>
</comment>
<accession>A0A6A5R5B5</accession>
<dbReference type="SUPFAM" id="SSF48264">
    <property type="entry name" value="Cytochrome P450"/>
    <property type="match status" value="1"/>
</dbReference>
<feature type="binding site" description="axial binding residue" evidence="5">
    <location>
        <position position="496"/>
    </location>
    <ligand>
        <name>heme</name>
        <dbReference type="ChEBI" id="CHEBI:30413"/>
    </ligand>
    <ligandPart>
        <name>Fe</name>
        <dbReference type="ChEBI" id="CHEBI:18248"/>
    </ligandPart>
</feature>
<evidence type="ECO:0000256" key="4">
    <source>
        <dbReference type="ARBA" id="ARBA00023004"/>
    </source>
</evidence>
<reference evidence="6" key="1">
    <citation type="journal article" date="2020" name="Stud. Mycol.">
        <title>101 Dothideomycetes genomes: a test case for predicting lifestyles and emergence of pathogens.</title>
        <authorList>
            <person name="Haridas S."/>
            <person name="Albert R."/>
            <person name="Binder M."/>
            <person name="Bloem J."/>
            <person name="Labutti K."/>
            <person name="Salamov A."/>
            <person name="Andreopoulos B."/>
            <person name="Baker S."/>
            <person name="Barry K."/>
            <person name="Bills G."/>
            <person name="Bluhm B."/>
            <person name="Cannon C."/>
            <person name="Castanera R."/>
            <person name="Culley D."/>
            <person name="Daum C."/>
            <person name="Ezra D."/>
            <person name="Gonzalez J."/>
            <person name="Henrissat B."/>
            <person name="Kuo A."/>
            <person name="Liang C."/>
            <person name="Lipzen A."/>
            <person name="Lutzoni F."/>
            <person name="Magnuson J."/>
            <person name="Mondo S."/>
            <person name="Nolan M."/>
            <person name="Ohm R."/>
            <person name="Pangilinan J."/>
            <person name="Park H.-J."/>
            <person name="Ramirez L."/>
            <person name="Alfaro M."/>
            <person name="Sun H."/>
            <person name="Tritt A."/>
            <person name="Yoshinaga Y."/>
            <person name="Zwiers L.-H."/>
            <person name="Turgeon B."/>
            <person name="Goodwin S."/>
            <person name="Spatafora J."/>
            <person name="Crous P."/>
            <person name="Grigoriev I."/>
        </authorList>
    </citation>
    <scope>NUCLEOTIDE SEQUENCE</scope>
    <source>
        <strain evidence="6">CBS 183.55</strain>
    </source>
</reference>
<dbReference type="InterPro" id="IPR050121">
    <property type="entry name" value="Cytochrome_P450_monoxygenase"/>
</dbReference>
<dbReference type="GO" id="GO:0004497">
    <property type="term" value="F:monooxygenase activity"/>
    <property type="evidence" value="ECO:0007669"/>
    <property type="project" value="InterPro"/>
</dbReference>
<dbReference type="OrthoDB" id="1470350at2759"/>
<dbReference type="GO" id="GO:0016705">
    <property type="term" value="F:oxidoreductase activity, acting on paired donors, with incorporation or reduction of molecular oxygen"/>
    <property type="evidence" value="ECO:0007669"/>
    <property type="project" value="InterPro"/>
</dbReference>
<dbReference type="FunFam" id="1.10.630.10:FF:000090">
    <property type="entry name" value="Cytochrome P450 monooxygenase"/>
    <property type="match status" value="1"/>
</dbReference>
<dbReference type="PRINTS" id="PR00385">
    <property type="entry name" value="P450"/>
</dbReference>
<evidence type="ECO:0000256" key="1">
    <source>
        <dbReference type="ARBA" id="ARBA00001971"/>
    </source>
</evidence>
<dbReference type="PRINTS" id="PR00465">
    <property type="entry name" value="EP450IV"/>
</dbReference>
<dbReference type="PANTHER" id="PTHR24305:SF87">
    <property type="entry name" value="CYTOCHROME P450 MONOOXYGENASE ALND-RELATED"/>
    <property type="match status" value="1"/>
</dbReference>
<proteinExistence type="inferred from homology"/>
<keyword evidence="4 5" id="KW-0408">Iron</keyword>
<keyword evidence="5" id="KW-0349">Heme</keyword>
<dbReference type="InterPro" id="IPR001128">
    <property type="entry name" value="Cyt_P450"/>
</dbReference>
<evidence type="ECO:0000256" key="2">
    <source>
        <dbReference type="ARBA" id="ARBA00010617"/>
    </source>
</evidence>